<keyword evidence="2" id="KW-1185">Reference proteome</keyword>
<name>A0ABD0VAP2_DENTH</name>
<comment type="caution">
    <text evidence="1">The sequence shown here is derived from an EMBL/GenBank/DDBJ whole genome shotgun (WGS) entry which is preliminary data.</text>
</comment>
<organism evidence="1 2">
    <name type="scientific">Dendrobium thyrsiflorum</name>
    <name type="common">Pinecone-like raceme dendrobium</name>
    <name type="synonym">Orchid</name>
    <dbReference type="NCBI Taxonomy" id="117978"/>
    <lineage>
        <taxon>Eukaryota</taxon>
        <taxon>Viridiplantae</taxon>
        <taxon>Streptophyta</taxon>
        <taxon>Embryophyta</taxon>
        <taxon>Tracheophyta</taxon>
        <taxon>Spermatophyta</taxon>
        <taxon>Magnoliopsida</taxon>
        <taxon>Liliopsida</taxon>
        <taxon>Asparagales</taxon>
        <taxon>Orchidaceae</taxon>
        <taxon>Epidendroideae</taxon>
        <taxon>Malaxideae</taxon>
        <taxon>Dendrobiinae</taxon>
        <taxon>Dendrobium</taxon>
    </lineage>
</organism>
<dbReference type="Proteomes" id="UP001552299">
    <property type="component" value="Unassembled WGS sequence"/>
</dbReference>
<evidence type="ECO:0000313" key="2">
    <source>
        <dbReference type="Proteomes" id="UP001552299"/>
    </source>
</evidence>
<dbReference type="AlphaFoldDB" id="A0ABD0VAP2"/>
<proteinExistence type="predicted"/>
<protein>
    <submittedName>
        <fullName evidence="1">Uncharacterized protein</fullName>
    </submittedName>
</protein>
<sequence>MASMEAEAEVDAGEMIRENWRGGIRVCEGNLRRQGGASSYRDGAFSLIGNKPAARKKTGEGRTGDVRNWPELVVGCPAAGKIGGGQLGCESDSRKYWKQSLWRSKCPASRVTSSCIMTSAWSVKYIQFGLITGVIVSCNEKV</sequence>
<accession>A0ABD0VAP2</accession>
<dbReference type="EMBL" id="JANQDX010000006">
    <property type="protein sequence ID" value="KAL0922264.1"/>
    <property type="molecule type" value="Genomic_DNA"/>
</dbReference>
<gene>
    <name evidence="1" type="ORF">M5K25_006237</name>
</gene>
<reference evidence="1 2" key="1">
    <citation type="journal article" date="2024" name="Plant Biotechnol. J.">
        <title>Dendrobium thyrsiflorum genome and its molecular insights into genes involved in important horticultural traits.</title>
        <authorList>
            <person name="Chen B."/>
            <person name="Wang J.Y."/>
            <person name="Zheng P.J."/>
            <person name="Li K.L."/>
            <person name="Liang Y.M."/>
            <person name="Chen X.F."/>
            <person name="Zhang C."/>
            <person name="Zhao X."/>
            <person name="He X."/>
            <person name="Zhang G.Q."/>
            <person name="Liu Z.J."/>
            <person name="Xu Q."/>
        </authorList>
    </citation>
    <scope>NUCLEOTIDE SEQUENCE [LARGE SCALE GENOMIC DNA]</scope>
    <source>
        <strain evidence="1">GZMU011</strain>
    </source>
</reference>
<evidence type="ECO:0000313" key="1">
    <source>
        <dbReference type="EMBL" id="KAL0922264.1"/>
    </source>
</evidence>